<gene>
    <name evidence="2" type="ORF">SAMN05421844_107216</name>
</gene>
<dbReference type="EMBL" id="FNBZ01000007">
    <property type="protein sequence ID" value="SDH22689.1"/>
    <property type="molecule type" value="Genomic_DNA"/>
</dbReference>
<reference evidence="2 3" key="1">
    <citation type="submission" date="2016-10" db="EMBL/GenBank/DDBJ databases">
        <authorList>
            <person name="Varghese N."/>
            <person name="Submissions S."/>
        </authorList>
    </citation>
    <scope>NUCLEOTIDE SEQUENCE [LARGE SCALE GENOMIC DNA]</scope>
    <source>
        <strain evidence="2 3">DSM 26672</strain>
    </source>
</reference>
<keyword evidence="1" id="KW-0732">Signal</keyword>
<keyword evidence="3" id="KW-1185">Reference proteome</keyword>
<evidence type="ECO:0000313" key="3">
    <source>
        <dbReference type="Proteomes" id="UP000199468"/>
    </source>
</evidence>
<dbReference type="Proteomes" id="UP000199468">
    <property type="component" value="Unassembled WGS sequence"/>
</dbReference>
<feature type="signal peptide" evidence="1">
    <location>
        <begin position="1"/>
        <end position="22"/>
    </location>
</feature>
<accession>A0ABY0P480</accession>
<proteinExistence type="predicted"/>
<sequence>MRVKSLLVIVIFATLATPPARAASGCAPAEAAVTVQLSGLDPAGDLLLVDGRRLRLVGLAPRQSPEEASRFDAGLRGFLGRPLGLTVLGEPDRWGRFPARLTIPPTSPGEPTLDLAQQLLRQGAALPLHEPGSSPCETPQKASVQATVTSGPQPASLTAVDGHDLAAVKAQEGRYVMLEGRIASVGERSQRTYLNFSRRPKQAASIVLSRSLWRELKRAGWTASHLGGKRLRAYGVLAGRDGLLLEVASRSALELID</sequence>
<organism evidence="2 3">
    <name type="scientific">Bosea robiniae</name>
    <dbReference type="NCBI Taxonomy" id="1036780"/>
    <lineage>
        <taxon>Bacteria</taxon>
        <taxon>Pseudomonadati</taxon>
        <taxon>Pseudomonadota</taxon>
        <taxon>Alphaproteobacteria</taxon>
        <taxon>Hyphomicrobiales</taxon>
        <taxon>Boseaceae</taxon>
        <taxon>Bosea</taxon>
    </lineage>
</organism>
<evidence type="ECO:0008006" key="4">
    <source>
        <dbReference type="Google" id="ProtNLM"/>
    </source>
</evidence>
<comment type="caution">
    <text evidence="2">The sequence shown here is derived from an EMBL/GenBank/DDBJ whole genome shotgun (WGS) entry which is preliminary data.</text>
</comment>
<evidence type="ECO:0000256" key="1">
    <source>
        <dbReference type="SAM" id="SignalP"/>
    </source>
</evidence>
<evidence type="ECO:0000313" key="2">
    <source>
        <dbReference type="EMBL" id="SDH22689.1"/>
    </source>
</evidence>
<feature type="chain" id="PRO_5046052742" description="Nuclease" evidence="1">
    <location>
        <begin position="23"/>
        <end position="257"/>
    </location>
</feature>
<name>A0ABY0P480_9HYPH</name>
<protein>
    <recommendedName>
        <fullName evidence="4">Nuclease</fullName>
    </recommendedName>
</protein>